<keyword evidence="7" id="KW-0067">ATP-binding</keyword>
<evidence type="ECO:0000256" key="6">
    <source>
        <dbReference type="ARBA" id="ARBA00022777"/>
    </source>
</evidence>
<evidence type="ECO:0000313" key="12">
    <source>
        <dbReference type="Proteomes" id="UP000008466"/>
    </source>
</evidence>
<keyword evidence="9" id="KW-0812">Transmembrane</keyword>
<evidence type="ECO:0000256" key="2">
    <source>
        <dbReference type="ARBA" id="ARBA00012438"/>
    </source>
</evidence>
<keyword evidence="8" id="KW-0902">Two-component regulatory system</keyword>
<dbReference type="InterPro" id="IPR011712">
    <property type="entry name" value="Sig_transdc_His_kin_sub3_dim/P"/>
</dbReference>
<dbReference type="Proteomes" id="UP000008466">
    <property type="component" value="Chromosome"/>
</dbReference>
<keyword evidence="9" id="KW-0472">Membrane</keyword>
<evidence type="ECO:0000256" key="8">
    <source>
        <dbReference type="ARBA" id="ARBA00023012"/>
    </source>
</evidence>
<keyword evidence="9" id="KW-1133">Transmembrane helix</keyword>
<dbReference type="SUPFAM" id="SSF55874">
    <property type="entry name" value="ATPase domain of HSP90 chaperone/DNA topoisomerase II/histidine kinase"/>
    <property type="match status" value="1"/>
</dbReference>
<dbReference type="CDD" id="cd16917">
    <property type="entry name" value="HATPase_UhpB-NarQ-NarX-like"/>
    <property type="match status" value="1"/>
</dbReference>
<dbReference type="OrthoDB" id="199946at2"/>
<dbReference type="RefSeq" id="WP_013606022.1">
    <property type="nucleotide sequence ID" value="NC_015152.1"/>
</dbReference>
<organism evidence="11 12">
    <name type="scientific">Sphaerochaeta globosa (strain ATCC BAA-1886 / DSM 22777 / Buddy)</name>
    <name type="common">Spirochaeta sp. (strain Buddy)</name>
    <dbReference type="NCBI Taxonomy" id="158189"/>
    <lineage>
        <taxon>Bacteria</taxon>
        <taxon>Pseudomonadati</taxon>
        <taxon>Spirochaetota</taxon>
        <taxon>Spirochaetia</taxon>
        <taxon>Spirochaetales</taxon>
        <taxon>Sphaerochaetaceae</taxon>
        <taxon>Sphaerochaeta</taxon>
    </lineage>
</organism>
<sequence>MDKPISYVYNIILILNLVIIGLLSMVMYQTTYLICDTDQARIFLEQARYLPHVPWHVPVYAIGSFFLLALSSFFKRYLAESHSLLSFLLFVLDIFIAFFIAYNINFSYKGLFLFIGVGAFFFMGNLRHRYLGIILAMLGYIFSDYDIISVRLNLVSLQDYISFYSPSTQIPLYSLRSTLESLNLMMVILFFQLFIQSKVRENKEFIKVNNELADKLHQLEILQVKLEESARLKERNRLAHEIHDILGHSLTSISIGLEACLELSREAAGELYRRLSKIKRVTDKGLNEIRRSVRELKSDSIEKSSLLSAVQELINDANGLGDRIVSFSIHGNVIDLDEDEEQTVYRLVQESLTNSLRHSGGADIEVVFSYATHLLNVIISDSGKGCHSIHKHFGLEHIEEQMALLGGTVTFETAEGKGFKTKATIPLRKGGFPS</sequence>
<feature type="transmembrane region" description="Helical" evidence="9">
    <location>
        <begin position="174"/>
        <end position="195"/>
    </location>
</feature>
<dbReference type="InterPro" id="IPR050482">
    <property type="entry name" value="Sensor_HK_TwoCompSys"/>
</dbReference>
<keyword evidence="6 11" id="KW-0418">Kinase</keyword>
<evidence type="ECO:0000256" key="3">
    <source>
        <dbReference type="ARBA" id="ARBA00022553"/>
    </source>
</evidence>
<dbReference type="STRING" id="158189.SpiBuddy_0333"/>
<dbReference type="GO" id="GO:0046983">
    <property type="term" value="F:protein dimerization activity"/>
    <property type="evidence" value="ECO:0007669"/>
    <property type="project" value="InterPro"/>
</dbReference>
<reference evidence="12" key="1">
    <citation type="submission" date="2011-02" db="EMBL/GenBank/DDBJ databases">
        <title>Complete sequence of Spirochaeta sp. Buddy.</title>
        <authorList>
            <person name="Lucas S."/>
            <person name="Copeland A."/>
            <person name="Lapidus A."/>
            <person name="Cheng J.-F."/>
            <person name="Goodwin L."/>
            <person name="Pitluck S."/>
            <person name="Zeytun A."/>
            <person name="Detter J.C."/>
            <person name="Han C."/>
            <person name="Tapia R."/>
            <person name="Land M."/>
            <person name="Hauser L."/>
            <person name="Kyrpides N."/>
            <person name="Ivanova N."/>
            <person name="Mikhailova N."/>
            <person name="Pagani I."/>
            <person name="Ritalahti K.M."/>
            <person name="Loeffler F.E."/>
            <person name="Woyke T."/>
        </authorList>
    </citation>
    <scope>NUCLEOTIDE SEQUENCE [LARGE SCALE GENOMIC DNA]</scope>
    <source>
        <strain evidence="12">ATCC BAA-1886 / DSM 22777 / Buddy</strain>
    </source>
</reference>
<dbReference type="Gene3D" id="3.30.565.10">
    <property type="entry name" value="Histidine kinase-like ATPase, C-terminal domain"/>
    <property type="match status" value="1"/>
</dbReference>
<dbReference type="PANTHER" id="PTHR24421:SF10">
    <property type="entry name" value="NITRATE_NITRITE SENSOR PROTEIN NARQ"/>
    <property type="match status" value="1"/>
</dbReference>
<dbReference type="EMBL" id="CP002541">
    <property type="protein sequence ID" value="ADY12169.1"/>
    <property type="molecule type" value="Genomic_DNA"/>
</dbReference>
<feature type="transmembrane region" description="Helical" evidence="9">
    <location>
        <begin position="53"/>
        <end position="73"/>
    </location>
</feature>
<dbReference type="KEGG" id="sbu:SpiBuddy_0333"/>
<evidence type="ECO:0000256" key="5">
    <source>
        <dbReference type="ARBA" id="ARBA00022741"/>
    </source>
</evidence>
<feature type="transmembrane region" description="Helical" evidence="9">
    <location>
        <begin position="110"/>
        <end position="126"/>
    </location>
</feature>
<dbReference type="EC" id="2.7.13.3" evidence="2"/>
<dbReference type="GO" id="GO:0016020">
    <property type="term" value="C:membrane"/>
    <property type="evidence" value="ECO:0007669"/>
    <property type="project" value="InterPro"/>
</dbReference>
<evidence type="ECO:0000256" key="1">
    <source>
        <dbReference type="ARBA" id="ARBA00000085"/>
    </source>
</evidence>
<dbReference type="Pfam" id="PF07730">
    <property type="entry name" value="HisKA_3"/>
    <property type="match status" value="1"/>
</dbReference>
<protein>
    <recommendedName>
        <fullName evidence="2">histidine kinase</fullName>
        <ecNumber evidence="2">2.7.13.3</ecNumber>
    </recommendedName>
</protein>
<accession>F0RU83</accession>
<feature type="transmembrane region" description="Helical" evidence="9">
    <location>
        <begin position="7"/>
        <end position="28"/>
    </location>
</feature>
<name>F0RU83_SPHGB</name>
<evidence type="ECO:0000256" key="9">
    <source>
        <dbReference type="SAM" id="Phobius"/>
    </source>
</evidence>
<feature type="domain" description="Signal transduction histidine kinase subgroup 3 dimerisation and phosphoacceptor" evidence="10">
    <location>
        <begin position="234"/>
        <end position="299"/>
    </location>
</feature>
<evidence type="ECO:0000313" key="11">
    <source>
        <dbReference type="EMBL" id="ADY12169.1"/>
    </source>
</evidence>
<comment type="catalytic activity">
    <reaction evidence="1">
        <text>ATP + protein L-histidine = ADP + protein N-phospho-L-histidine.</text>
        <dbReference type="EC" id="2.7.13.3"/>
    </reaction>
</comment>
<dbReference type="PANTHER" id="PTHR24421">
    <property type="entry name" value="NITRATE/NITRITE SENSOR PROTEIN NARX-RELATED"/>
    <property type="match status" value="1"/>
</dbReference>
<evidence type="ECO:0000256" key="7">
    <source>
        <dbReference type="ARBA" id="ARBA00022840"/>
    </source>
</evidence>
<keyword evidence="4" id="KW-0808">Transferase</keyword>
<feature type="transmembrane region" description="Helical" evidence="9">
    <location>
        <begin position="85"/>
        <end position="104"/>
    </location>
</feature>
<keyword evidence="12" id="KW-1185">Reference proteome</keyword>
<evidence type="ECO:0000259" key="10">
    <source>
        <dbReference type="Pfam" id="PF07730"/>
    </source>
</evidence>
<proteinExistence type="predicted"/>
<dbReference type="AlphaFoldDB" id="F0RU83"/>
<dbReference type="eggNOG" id="COG4585">
    <property type="taxonomic scope" value="Bacteria"/>
</dbReference>
<feature type="transmembrane region" description="Helical" evidence="9">
    <location>
        <begin position="133"/>
        <end position="154"/>
    </location>
</feature>
<dbReference type="InterPro" id="IPR036890">
    <property type="entry name" value="HATPase_C_sf"/>
</dbReference>
<evidence type="ECO:0000256" key="4">
    <source>
        <dbReference type="ARBA" id="ARBA00022679"/>
    </source>
</evidence>
<dbReference type="GO" id="GO:0000155">
    <property type="term" value="F:phosphorelay sensor kinase activity"/>
    <property type="evidence" value="ECO:0007669"/>
    <property type="project" value="InterPro"/>
</dbReference>
<gene>
    <name evidence="11" type="ordered locus">SpiBuddy_0333</name>
</gene>
<dbReference type="Gene3D" id="1.20.5.1930">
    <property type="match status" value="1"/>
</dbReference>
<keyword evidence="5" id="KW-0547">Nucleotide-binding</keyword>
<dbReference type="GO" id="GO:0005524">
    <property type="term" value="F:ATP binding"/>
    <property type="evidence" value="ECO:0007669"/>
    <property type="project" value="UniProtKB-KW"/>
</dbReference>
<dbReference type="HOGENOM" id="CLU_000445_20_15_12"/>
<keyword evidence="3" id="KW-0597">Phosphoprotein</keyword>